<dbReference type="Proteomes" id="UP001177120">
    <property type="component" value="Unassembled WGS sequence"/>
</dbReference>
<feature type="transmembrane region" description="Helical" evidence="6">
    <location>
        <begin position="238"/>
        <end position="261"/>
    </location>
</feature>
<evidence type="ECO:0000313" key="8">
    <source>
        <dbReference type="EMBL" id="MBN2909187.1"/>
    </source>
</evidence>
<feature type="domain" description="Major facilitator superfamily (MFS) profile" evidence="7">
    <location>
        <begin position="1"/>
        <end position="416"/>
    </location>
</feature>
<keyword evidence="3 6" id="KW-0812">Transmembrane</keyword>
<proteinExistence type="predicted"/>
<feature type="transmembrane region" description="Helical" evidence="6">
    <location>
        <begin position="48"/>
        <end position="68"/>
    </location>
</feature>
<dbReference type="SUPFAM" id="SSF103473">
    <property type="entry name" value="MFS general substrate transporter"/>
    <property type="match status" value="1"/>
</dbReference>
<keyword evidence="4 6" id="KW-1133">Transmembrane helix</keyword>
<dbReference type="InterPro" id="IPR036259">
    <property type="entry name" value="MFS_trans_sf"/>
</dbReference>
<comment type="subcellular location">
    <subcellularLocation>
        <location evidence="1">Cell membrane</location>
        <topology evidence="1">Multi-pass membrane protein</topology>
    </subcellularLocation>
</comment>
<feature type="transmembrane region" description="Helical" evidence="6">
    <location>
        <begin position="80"/>
        <end position="98"/>
    </location>
</feature>
<feature type="transmembrane region" description="Helical" evidence="6">
    <location>
        <begin position="177"/>
        <end position="197"/>
    </location>
</feature>
<keyword evidence="2" id="KW-0813">Transport</keyword>
<feature type="transmembrane region" description="Helical" evidence="6">
    <location>
        <begin position="327"/>
        <end position="349"/>
    </location>
</feature>
<feature type="transmembrane region" description="Helical" evidence="6">
    <location>
        <begin position="12"/>
        <end position="33"/>
    </location>
</feature>
<feature type="transmembrane region" description="Helical" evidence="6">
    <location>
        <begin position="145"/>
        <end position="165"/>
    </location>
</feature>
<evidence type="ECO:0000256" key="2">
    <source>
        <dbReference type="ARBA" id="ARBA00022448"/>
    </source>
</evidence>
<protein>
    <submittedName>
        <fullName evidence="8">MFS transporter</fullName>
    </submittedName>
</protein>
<dbReference type="InterPro" id="IPR020846">
    <property type="entry name" value="MFS_dom"/>
</dbReference>
<feature type="transmembrane region" description="Helical" evidence="6">
    <location>
        <begin position="361"/>
        <end position="380"/>
    </location>
</feature>
<feature type="transmembrane region" description="Helical" evidence="6">
    <location>
        <begin position="104"/>
        <end position="124"/>
    </location>
</feature>
<dbReference type="InterPro" id="IPR050495">
    <property type="entry name" value="ATG22/LtaA_families"/>
</dbReference>
<evidence type="ECO:0000259" key="7">
    <source>
        <dbReference type="PROSITE" id="PS50850"/>
    </source>
</evidence>
<name>A0ABS2WI14_9BACL</name>
<evidence type="ECO:0000313" key="9">
    <source>
        <dbReference type="Proteomes" id="UP001177120"/>
    </source>
</evidence>
<dbReference type="EMBL" id="JAFHAP010000007">
    <property type="protein sequence ID" value="MBN2909187.1"/>
    <property type="molecule type" value="Genomic_DNA"/>
</dbReference>
<dbReference type="PANTHER" id="PTHR23519:SF1">
    <property type="entry name" value="AUTOPHAGY-RELATED PROTEIN 22"/>
    <property type="match status" value="1"/>
</dbReference>
<accession>A0ABS2WI14</accession>
<keyword evidence="5 6" id="KW-0472">Membrane</keyword>
<evidence type="ECO:0000256" key="6">
    <source>
        <dbReference type="SAM" id="Phobius"/>
    </source>
</evidence>
<evidence type="ECO:0000256" key="3">
    <source>
        <dbReference type="ARBA" id="ARBA00022692"/>
    </source>
</evidence>
<dbReference type="PANTHER" id="PTHR23519">
    <property type="entry name" value="AUTOPHAGY-RELATED PROTEIN 22"/>
    <property type="match status" value="1"/>
</dbReference>
<evidence type="ECO:0000256" key="5">
    <source>
        <dbReference type="ARBA" id="ARBA00023136"/>
    </source>
</evidence>
<dbReference type="RefSeq" id="WP_205493987.1">
    <property type="nucleotide sequence ID" value="NZ_JAFHAP010000007.1"/>
</dbReference>
<dbReference type="Gene3D" id="1.20.1250.20">
    <property type="entry name" value="MFS general substrate transporter like domains"/>
    <property type="match status" value="1"/>
</dbReference>
<feature type="transmembrane region" description="Helical" evidence="6">
    <location>
        <begin position="392"/>
        <end position="411"/>
    </location>
</feature>
<comment type="caution">
    <text evidence="8">The sequence shown here is derived from an EMBL/GenBank/DDBJ whole genome shotgun (WGS) entry which is preliminary data.</text>
</comment>
<dbReference type="InterPro" id="IPR024671">
    <property type="entry name" value="Atg22-like"/>
</dbReference>
<gene>
    <name evidence="8" type="ORF">JQC72_06580</name>
</gene>
<organism evidence="8 9">
    <name type="scientific">Polycladomyces zharkentensis</name>
    <dbReference type="NCBI Taxonomy" id="2807616"/>
    <lineage>
        <taxon>Bacteria</taxon>
        <taxon>Bacillati</taxon>
        <taxon>Bacillota</taxon>
        <taxon>Bacilli</taxon>
        <taxon>Bacillales</taxon>
        <taxon>Thermoactinomycetaceae</taxon>
        <taxon>Polycladomyces</taxon>
    </lineage>
</organism>
<keyword evidence="9" id="KW-1185">Reference proteome</keyword>
<dbReference type="Pfam" id="PF11700">
    <property type="entry name" value="ATG22"/>
    <property type="match status" value="1"/>
</dbReference>
<dbReference type="PROSITE" id="PS50850">
    <property type="entry name" value="MFS"/>
    <property type="match status" value="1"/>
</dbReference>
<feature type="transmembrane region" description="Helical" evidence="6">
    <location>
        <begin position="303"/>
        <end position="321"/>
    </location>
</feature>
<evidence type="ECO:0000256" key="1">
    <source>
        <dbReference type="ARBA" id="ARBA00004651"/>
    </source>
</evidence>
<sequence>MDKKAVRAWVMYDWANSAFAIIIMTAIMPIFYADVAGKGLNGSTTTALWGYTQSLGTLLVVLLSPILGAIADKAHSKKKFLAFFTYMGVIATLLMWFIGEGQWVLASFLVILGTLAFSGGNVFYDAFLSDLVPEEKRDMVSSQGYAAGYIGGGLILILDLAMISYPQAFLLPGKLFATQLSFALVGIWWLVFSIPFFRHVREKGSSGAVDWKNVKALAREGFESVKQTLMEIGRYPELLKFLIAFWFFSDGIDTIVKMAAIYGREVGVGQNDLILALVITQFVGIPCTLLFGRIAENLGAMRTLIITLMVYLFITILAYFMNSAFDFYLLAILVGFVQGGSQALARSIFSRLVPPDRNAEFFGFFGLSGKLASLLGPFVFGFVSQLTGTSRLGIVSIALFFLAGIIILQFVDLEKGRVQALANSKKIPLDPGGPGVIG</sequence>
<evidence type="ECO:0000256" key="4">
    <source>
        <dbReference type="ARBA" id="ARBA00022989"/>
    </source>
</evidence>
<feature type="transmembrane region" description="Helical" evidence="6">
    <location>
        <begin position="273"/>
        <end position="291"/>
    </location>
</feature>
<reference evidence="8" key="1">
    <citation type="journal article" date="2024" name="Int. J. Syst. Evol. Microbiol.">
        <title>Polycladomyces zharkentensis sp. nov., a novel thermophilic cellulose- and starch-degrading member of the Bacillota from a geothermal aquifer in Kazakhstan.</title>
        <authorList>
            <person name="Mashzhan A."/>
            <person name="Kistaubayeva A."/>
            <person name="Javier-Lopez R."/>
            <person name="Bissenova U."/>
            <person name="Bissenbay A."/>
            <person name="Birkeland N.K."/>
        </authorList>
    </citation>
    <scope>NUCLEOTIDE SEQUENCE</scope>
    <source>
        <strain evidence="8">ZKZ2T</strain>
    </source>
</reference>